<sequence length="91" mass="10717">MTVFNQSEHSISLNIFHRIPASKPVNYPVDILLFNDRVNQTNLILREKPDTNHHSKTRFWYYTSKRLLRGRGSSVYNRTEEILFNNQGGHS</sequence>
<accession>A0A9D4CMK9</accession>
<reference evidence="1" key="1">
    <citation type="journal article" date="2019" name="bioRxiv">
        <title>The Genome of the Zebra Mussel, Dreissena polymorpha: A Resource for Invasive Species Research.</title>
        <authorList>
            <person name="McCartney M.A."/>
            <person name="Auch B."/>
            <person name="Kono T."/>
            <person name="Mallez S."/>
            <person name="Zhang Y."/>
            <person name="Obille A."/>
            <person name="Becker A."/>
            <person name="Abrahante J.E."/>
            <person name="Garbe J."/>
            <person name="Badalamenti J.P."/>
            <person name="Herman A."/>
            <person name="Mangelson H."/>
            <person name="Liachko I."/>
            <person name="Sullivan S."/>
            <person name="Sone E.D."/>
            <person name="Koren S."/>
            <person name="Silverstein K.A.T."/>
            <person name="Beckman K.B."/>
            <person name="Gohl D.M."/>
        </authorList>
    </citation>
    <scope>NUCLEOTIDE SEQUENCE</scope>
    <source>
        <strain evidence="1">Duluth1</strain>
        <tissue evidence="1">Whole animal</tissue>
    </source>
</reference>
<dbReference type="EMBL" id="JAIWYP010000012">
    <property type="protein sequence ID" value="KAH3728149.1"/>
    <property type="molecule type" value="Genomic_DNA"/>
</dbReference>
<evidence type="ECO:0000313" key="2">
    <source>
        <dbReference type="Proteomes" id="UP000828390"/>
    </source>
</evidence>
<comment type="caution">
    <text evidence="1">The sequence shown here is derived from an EMBL/GenBank/DDBJ whole genome shotgun (WGS) entry which is preliminary data.</text>
</comment>
<organism evidence="1 2">
    <name type="scientific">Dreissena polymorpha</name>
    <name type="common">Zebra mussel</name>
    <name type="synonym">Mytilus polymorpha</name>
    <dbReference type="NCBI Taxonomy" id="45954"/>
    <lineage>
        <taxon>Eukaryota</taxon>
        <taxon>Metazoa</taxon>
        <taxon>Spiralia</taxon>
        <taxon>Lophotrochozoa</taxon>
        <taxon>Mollusca</taxon>
        <taxon>Bivalvia</taxon>
        <taxon>Autobranchia</taxon>
        <taxon>Heteroconchia</taxon>
        <taxon>Euheterodonta</taxon>
        <taxon>Imparidentia</taxon>
        <taxon>Neoheterodontei</taxon>
        <taxon>Myida</taxon>
        <taxon>Dreissenoidea</taxon>
        <taxon>Dreissenidae</taxon>
        <taxon>Dreissena</taxon>
    </lineage>
</organism>
<protein>
    <submittedName>
        <fullName evidence="1">Uncharacterized protein</fullName>
    </submittedName>
</protein>
<dbReference type="AlphaFoldDB" id="A0A9D4CMK9"/>
<proteinExistence type="predicted"/>
<reference evidence="1" key="2">
    <citation type="submission" date="2020-11" db="EMBL/GenBank/DDBJ databases">
        <authorList>
            <person name="McCartney M.A."/>
            <person name="Auch B."/>
            <person name="Kono T."/>
            <person name="Mallez S."/>
            <person name="Becker A."/>
            <person name="Gohl D.M."/>
            <person name="Silverstein K.A.T."/>
            <person name="Koren S."/>
            <person name="Bechman K.B."/>
            <person name="Herman A."/>
            <person name="Abrahante J.E."/>
            <person name="Garbe J."/>
        </authorList>
    </citation>
    <scope>NUCLEOTIDE SEQUENCE</scope>
    <source>
        <strain evidence="1">Duluth1</strain>
        <tissue evidence="1">Whole animal</tissue>
    </source>
</reference>
<name>A0A9D4CMK9_DREPO</name>
<evidence type="ECO:0000313" key="1">
    <source>
        <dbReference type="EMBL" id="KAH3728149.1"/>
    </source>
</evidence>
<feature type="non-terminal residue" evidence="1">
    <location>
        <position position="91"/>
    </location>
</feature>
<gene>
    <name evidence="1" type="ORF">DPMN_054096</name>
</gene>
<keyword evidence="2" id="KW-1185">Reference proteome</keyword>
<dbReference type="Proteomes" id="UP000828390">
    <property type="component" value="Unassembled WGS sequence"/>
</dbReference>